<keyword evidence="1" id="KW-0227">DNA damage</keyword>
<comment type="caution">
    <text evidence="3">The sequence shown here is derived from an EMBL/GenBank/DDBJ whole genome shotgun (WGS) entry which is preliminary data.</text>
</comment>
<dbReference type="OrthoDB" id="5599845at2759"/>
<dbReference type="VEuPathDB" id="FungiDB:VP01_2511g1"/>
<proteinExistence type="inferred from homology"/>
<dbReference type="Proteomes" id="UP000037035">
    <property type="component" value="Unassembled WGS sequence"/>
</dbReference>
<protein>
    <recommendedName>
        <fullName evidence="1">ATP-dependent DNA helicase</fullName>
        <ecNumber evidence="1">5.6.2.3</ecNumber>
    </recommendedName>
</protein>
<keyword evidence="1" id="KW-0233">DNA recombination</keyword>
<evidence type="ECO:0000313" key="3">
    <source>
        <dbReference type="EMBL" id="KNZ56041.1"/>
    </source>
</evidence>
<evidence type="ECO:0000256" key="1">
    <source>
        <dbReference type="RuleBase" id="RU363044"/>
    </source>
</evidence>
<dbReference type="EMBL" id="LAVV01007405">
    <property type="protein sequence ID" value="KNZ56041.1"/>
    <property type="molecule type" value="Genomic_DNA"/>
</dbReference>
<gene>
    <name evidence="3" type="ORF">VP01_2511g1</name>
</gene>
<keyword evidence="1" id="KW-0234">DNA repair</keyword>
<dbReference type="GO" id="GO:0006281">
    <property type="term" value="P:DNA repair"/>
    <property type="evidence" value="ECO:0007669"/>
    <property type="project" value="UniProtKB-KW"/>
</dbReference>
<dbReference type="GO" id="GO:0043139">
    <property type="term" value="F:5'-3' DNA helicase activity"/>
    <property type="evidence" value="ECO:0007669"/>
    <property type="project" value="UniProtKB-EC"/>
</dbReference>
<comment type="catalytic activity">
    <reaction evidence="1">
        <text>ATP + H2O = ADP + phosphate + H(+)</text>
        <dbReference type="Rhea" id="RHEA:13065"/>
        <dbReference type="ChEBI" id="CHEBI:15377"/>
        <dbReference type="ChEBI" id="CHEBI:15378"/>
        <dbReference type="ChEBI" id="CHEBI:30616"/>
        <dbReference type="ChEBI" id="CHEBI:43474"/>
        <dbReference type="ChEBI" id="CHEBI:456216"/>
        <dbReference type="EC" id="5.6.2.3"/>
    </reaction>
</comment>
<comment type="cofactor">
    <cofactor evidence="1">
        <name>Mg(2+)</name>
        <dbReference type="ChEBI" id="CHEBI:18420"/>
    </cofactor>
</comment>
<dbReference type="STRING" id="27349.A0A0L6V5G8"/>
<dbReference type="Pfam" id="PF05970">
    <property type="entry name" value="PIF1"/>
    <property type="match status" value="1"/>
</dbReference>
<keyword evidence="1" id="KW-0067">ATP-binding</keyword>
<accession>A0A0L6V5G8</accession>
<dbReference type="GO" id="GO:0000723">
    <property type="term" value="P:telomere maintenance"/>
    <property type="evidence" value="ECO:0007669"/>
    <property type="project" value="InterPro"/>
</dbReference>
<keyword evidence="1" id="KW-0378">Hydrolase</keyword>
<name>A0A0L6V5G8_9BASI</name>
<feature type="domain" description="DNA helicase Pif1-like DEAD-box helicase" evidence="2">
    <location>
        <begin position="80"/>
        <end position="131"/>
    </location>
</feature>
<dbReference type="GO" id="GO:0016887">
    <property type="term" value="F:ATP hydrolysis activity"/>
    <property type="evidence" value="ECO:0007669"/>
    <property type="project" value="RHEA"/>
</dbReference>
<dbReference type="EC" id="5.6.2.3" evidence="1"/>
<dbReference type="AlphaFoldDB" id="A0A0L6V5G8"/>
<dbReference type="InterPro" id="IPR010285">
    <property type="entry name" value="DNA_helicase_pif1-like_DEAD"/>
</dbReference>
<reference evidence="3 4" key="1">
    <citation type="submission" date="2015-08" db="EMBL/GenBank/DDBJ databases">
        <title>Next Generation Sequencing and Analysis of the Genome of Puccinia sorghi L Schw, the Causal Agent of Maize Common Rust.</title>
        <authorList>
            <person name="Rochi L."/>
            <person name="Burguener G."/>
            <person name="Darino M."/>
            <person name="Turjanski A."/>
            <person name="Kreff E."/>
            <person name="Dieguez M.J."/>
            <person name="Sacco F."/>
        </authorList>
    </citation>
    <scope>NUCLEOTIDE SEQUENCE [LARGE SCALE GENOMIC DNA]</scope>
    <source>
        <strain evidence="3 4">RO10H11247</strain>
    </source>
</reference>
<dbReference type="GO" id="GO:0005524">
    <property type="term" value="F:ATP binding"/>
    <property type="evidence" value="ECO:0007669"/>
    <property type="project" value="UniProtKB-KW"/>
</dbReference>
<dbReference type="GO" id="GO:0006310">
    <property type="term" value="P:DNA recombination"/>
    <property type="evidence" value="ECO:0007669"/>
    <property type="project" value="UniProtKB-KW"/>
</dbReference>
<keyword evidence="4" id="KW-1185">Reference proteome</keyword>
<evidence type="ECO:0000259" key="2">
    <source>
        <dbReference type="Pfam" id="PF05970"/>
    </source>
</evidence>
<evidence type="ECO:0000313" key="4">
    <source>
        <dbReference type="Proteomes" id="UP000037035"/>
    </source>
</evidence>
<organism evidence="3 4">
    <name type="scientific">Puccinia sorghi</name>
    <dbReference type="NCBI Taxonomy" id="27349"/>
    <lineage>
        <taxon>Eukaryota</taxon>
        <taxon>Fungi</taxon>
        <taxon>Dikarya</taxon>
        <taxon>Basidiomycota</taxon>
        <taxon>Pucciniomycotina</taxon>
        <taxon>Pucciniomycetes</taxon>
        <taxon>Pucciniales</taxon>
        <taxon>Pucciniaceae</taxon>
        <taxon>Puccinia</taxon>
    </lineage>
</organism>
<keyword evidence="1" id="KW-0347">Helicase</keyword>
<keyword evidence="1" id="KW-0547">Nucleotide-binding</keyword>
<comment type="similarity">
    <text evidence="1">Belongs to the helicase family.</text>
</comment>
<sequence length="133" mass="14864">MLKLKFLYGYQRVSSLNTNQRLIHRTTLHAIFTVEQLLLFVGGPEGCGNVYLLSAVVSDVAASSWTKNPTLSTQTCFLRSRNSLTWSTISSLDRSAFNLVDLSLQELKQNLLPFGCMSVIFGGDFRQTLQVNN</sequence>